<dbReference type="AlphaFoldDB" id="A0A087M0P5"/>
<dbReference type="STRING" id="46914.JP75_14780"/>
<name>A0A087M0P5_9HYPH</name>
<dbReference type="InterPro" id="IPR007460">
    <property type="entry name" value="BrnT_toxin"/>
</dbReference>
<dbReference type="EMBL" id="JQGC01000013">
    <property type="protein sequence ID" value="KFL30448.1"/>
    <property type="molecule type" value="Genomic_DNA"/>
</dbReference>
<proteinExistence type="predicted"/>
<protein>
    <recommendedName>
        <fullName evidence="3">Toxin</fullName>
    </recommendedName>
</protein>
<organism evidence="1 2">
    <name type="scientific">Devosia riboflavina</name>
    <dbReference type="NCBI Taxonomy" id="46914"/>
    <lineage>
        <taxon>Bacteria</taxon>
        <taxon>Pseudomonadati</taxon>
        <taxon>Pseudomonadota</taxon>
        <taxon>Alphaproteobacteria</taxon>
        <taxon>Hyphomicrobiales</taxon>
        <taxon>Devosiaceae</taxon>
        <taxon>Devosia</taxon>
    </lineage>
</organism>
<dbReference type="InterPro" id="IPR038573">
    <property type="entry name" value="BrnT_sf"/>
</dbReference>
<accession>A0A087M0P5</accession>
<gene>
    <name evidence="1" type="ORF">JP75_14780</name>
</gene>
<dbReference type="Gene3D" id="3.10.450.530">
    <property type="entry name" value="Ribonuclease toxin, BrnT, of type II toxin-antitoxin system"/>
    <property type="match status" value="1"/>
</dbReference>
<evidence type="ECO:0000313" key="1">
    <source>
        <dbReference type="EMBL" id="KFL30448.1"/>
    </source>
</evidence>
<dbReference type="Pfam" id="PF04365">
    <property type="entry name" value="BrnT_toxin"/>
    <property type="match status" value="1"/>
</dbReference>
<dbReference type="RefSeq" id="WP_035084103.1">
    <property type="nucleotide sequence ID" value="NZ_JQGC01000013.1"/>
</dbReference>
<evidence type="ECO:0008006" key="3">
    <source>
        <dbReference type="Google" id="ProtNLM"/>
    </source>
</evidence>
<sequence length="84" mass="9368">MQITWDEPKRLSNIAKHGLDFADLTYEFFLTADVRPSRNGRFLNVGLLGETLMIAVISRPLGSEAISVISMRPANPKERDHANG</sequence>
<dbReference type="Proteomes" id="UP000028981">
    <property type="component" value="Unassembled WGS sequence"/>
</dbReference>
<dbReference type="OrthoDB" id="839663at2"/>
<keyword evidence="2" id="KW-1185">Reference proteome</keyword>
<reference evidence="1 2" key="1">
    <citation type="submission" date="2014-08" db="EMBL/GenBank/DDBJ databases">
        <authorList>
            <person name="Hassan Y.I."/>
            <person name="Lepp D."/>
            <person name="Zhou T."/>
        </authorList>
    </citation>
    <scope>NUCLEOTIDE SEQUENCE [LARGE SCALE GENOMIC DNA]</scope>
    <source>
        <strain evidence="1 2">IFO13584</strain>
    </source>
</reference>
<evidence type="ECO:0000313" key="2">
    <source>
        <dbReference type="Proteomes" id="UP000028981"/>
    </source>
</evidence>
<comment type="caution">
    <text evidence="1">The sequence shown here is derived from an EMBL/GenBank/DDBJ whole genome shotgun (WGS) entry which is preliminary data.</text>
</comment>